<feature type="region of interest" description="Disordered" evidence="1">
    <location>
        <begin position="116"/>
        <end position="156"/>
    </location>
</feature>
<feature type="compositionally biased region" description="Acidic residues" evidence="1">
    <location>
        <begin position="198"/>
        <end position="207"/>
    </location>
</feature>
<keyword evidence="3" id="KW-1185">Reference proteome</keyword>
<feature type="compositionally biased region" description="Basic and acidic residues" evidence="1">
    <location>
        <begin position="142"/>
        <end position="156"/>
    </location>
</feature>
<dbReference type="Proteomes" id="UP001501295">
    <property type="component" value="Unassembled WGS sequence"/>
</dbReference>
<gene>
    <name evidence="2" type="ORF">GCM10025780_19120</name>
</gene>
<reference evidence="3" key="1">
    <citation type="journal article" date="2019" name="Int. J. Syst. Evol. Microbiol.">
        <title>The Global Catalogue of Microorganisms (GCM) 10K type strain sequencing project: providing services to taxonomists for standard genome sequencing and annotation.</title>
        <authorList>
            <consortium name="The Broad Institute Genomics Platform"/>
            <consortium name="The Broad Institute Genome Sequencing Center for Infectious Disease"/>
            <person name="Wu L."/>
            <person name="Ma J."/>
        </authorList>
    </citation>
    <scope>NUCLEOTIDE SEQUENCE [LARGE SCALE GENOMIC DNA]</scope>
    <source>
        <strain evidence="3">JCM 18956</strain>
    </source>
</reference>
<dbReference type="RefSeq" id="WP_345375620.1">
    <property type="nucleotide sequence ID" value="NZ_BAABLM010000003.1"/>
</dbReference>
<protein>
    <submittedName>
        <fullName evidence="2">Uncharacterized protein</fullName>
    </submittedName>
</protein>
<evidence type="ECO:0000313" key="2">
    <source>
        <dbReference type="EMBL" id="GAA4674784.1"/>
    </source>
</evidence>
<name>A0ABP8VXW6_9MICO</name>
<evidence type="ECO:0000313" key="3">
    <source>
        <dbReference type="Proteomes" id="UP001501295"/>
    </source>
</evidence>
<sequence>MSAIPSPDLLHSLAPVRLGDATVYVDEARPVAAIVGSEGTVVFATWPDAPLPPQVAGVETFASPNAVWVVYSHSWSSDPAAEPRSSTGVRILRDGSSASFTLGPFLPIGADDEGIWLTPKPWPSSERPTADDASGGGGVDWPDGKDPEDLPLEERDALRVPPPTHLTEEDLERLPHFRTADGGWVVAYDSGPDLLPETAEEPADGEPSDPLQPTPPERVTLRRRGPGGTELLVESDHRVSEIAVVGRRLRATFDVSGPIRTPGEDGSMSYAYPKATVDLDVRDGVPLVWHLDDGSHPLPLERWDDESVLARMAATPAQAVVPLIDLTDTPDSDWVLPAVDRAETDAATEAIRQTLLSRGEPSLAHVTRDKSWHRVRSDYRDLAVDVTGEWPHTVVTATFGYVPQGERRFRFRVPVFDASGRPNDIGYMTVWLEEDLDTGDFDATVSDDGFIEIEPKFDG</sequence>
<comment type="caution">
    <text evidence="2">The sequence shown here is derived from an EMBL/GenBank/DDBJ whole genome shotgun (WGS) entry which is preliminary data.</text>
</comment>
<proteinExistence type="predicted"/>
<dbReference type="EMBL" id="BAABLM010000003">
    <property type="protein sequence ID" value="GAA4674784.1"/>
    <property type="molecule type" value="Genomic_DNA"/>
</dbReference>
<accession>A0ABP8VXW6</accession>
<evidence type="ECO:0000256" key="1">
    <source>
        <dbReference type="SAM" id="MobiDB-lite"/>
    </source>
</evidence>
<feature type="region of interest" description="Disordered" evidence="1">
    <location>
        <begin position="188"/>
        <end position="230"/>
    </location>
</feature>
<organism evidence="2 3">
    <name type="scientific">Frondihabitans cladoniiphilus</name>
    <dbReference type="NCBI Taxonomy" id="715785"/>
    <lineage>
        <taxon>Bacteria</taxon>
        <taxon>Bacillati</taxon>
        <taxon>Actinomycetota</taxon>
        <taxon>Actinomycetes</taxon>
        <taxon>Micrococcales</taxon>
        <taxon>Microbacteriaceae</taxon>
        <taxon>Frondihabitans</taxon>
    </lineage>
</organism>